<name>A0A7M7GCJ8_APIME</name>
<evidence type="ECO:0000259" key="6">
    <source>
        <dbReference type="Pfam" id="PF00472"/>
    </source>
</evidence>
<organism evidence="7">
    <name type="scientific">Apis mellifera</name>
    <name type="common">Honeybee</name>
    <dbReference type="NCBI Taxonomy" id="7460"/>
    <lineage>
        <taxon>Eukaryota</taxon>
        <taxon>Metazoa</taxon>
        <taxon>Ecdysozoa</taxon>
        <taxon>Arthropoda</taxon>
        <taxon>Hexapoda</taxon>
        <taxon>Insecta</taxon>
        <taxon>Pterygota</taxon>
        <taxon>Neoptera</taxon>
        <taxon>Endopterygota</taxon>
        <taxon>Hymenoptera</taxon>
        <taxon>Apocrita</taxon>
        <taxon>Aculeata</taxon>
        <taxon>Apoidea</taxon>
        <taxon>Anthophila</taxon>
        <taxon>Apidae</taxon>
        <taxon>Apis</taxon>
    </lineage>
</organism>
<accession>A0A7M7GCJ8</accession>
<reference evidence="9" key="2">
    <citation type="submission" date="2025-04" db="UniProtKB">
        <authorList>
            <consortium name="RefSeq"/>
        </authorList>
    </citation>
    <scope>IDENTIFICATION</scope>
    <source>
        <strain evidence="9">DH4</strain>
        <tissue evidence="9">Whole body</tissue>
    </source>
</reference>
<evidence type="ECO:0000313" key="9">
    <source>
        <dbReference type="RefSeq" id="XP_003251540.1"/>
    </source>
</evidence>
<dbReference type="OrthoDB" id="277888at2759"/>
<keyword evidence="8" id="KW-1185">Reference proteome</keyword>
<dbReference type="PANTHER" id="PTHR46203">
    <property type="entry name" value="PROBABLE PEPTIDE CHAIN RELEASE FACTOR C12ORF65"/>
    <property type="match status" value="1"/>
</dbReference>
<dbReference type="SUPFAM" id="SSF75620">
    <property type="entry name" value="Release factor"/>
    <property type="match status" value="1"/>
</dbReference>
<evidence type="ECO:0000256" key="3">
    <source>
        <dbReference type="ARBA" id="ARBA00022946"/>
    </source>
</evidence>
<feature type="domain" description="Prokaryotic-type class I peptide chain release factors" evidence="6">
    <location>
        <begin position="70"/>
        <end position="165"/>
    </location>
</feature>
<evidence type="ECO:0000256" key="4">
    <source>
        <dbReference type="ARBA" id="ARBA00023128"/>
    </source>
</evidence>
<dbReference type="AlphaFoldDB" id="A0A7M7GCJ8"/>
<keyword evidence="3" id="KW-0809">Transit peptide</keyword>
<accession>A0A8B6XUH9</accession>
<evidence type="ECO:0000256" key="5">
    <source>
        <dbReference type="SAM" id="MobiDB-lite"/>
    </source>
</evidence>
<dbReference type="Pfam" id="PF00472">
    <property type="entry name" value="RF-1"/>
    <property type="match status" value="1"/>
</dbReference>
<sequence>MFIAILKLFNRIFFKERSNTYILSVLFKKMSSGFLYGKINNINWYDLLNGGKQIRYKSYTRFLDYSRVPKLEESDLQEQFVKGCGPGGQATNKTSNAIVLKHKPTGLVVKCHETRSLDQNRKIARKILLTRLDNLVNDQNSLQNQKEQLMKRDSIKKKQKKKKLQDLKNAFVERENLK</sequence>
<comment type="subcellular location">
    <subcellularLocation>
        <location evidence="1">Mitochondrion</location>
    </subcellularLocation>
</comment>
<dbReference type="Gene3D" id="3.30.160.20">
    <property type="match status" value="1"/>
</dbReference>
<keyword evidence="4" id="KW-0496">Mitochondrion</keyword>
<dbReference type="Proteomes" id="UP000005203">
    <property type="component" value="Linkage group LG11"/>
</dbReference>
<dbReference type="GO" id="GO:0003747">
    <property type="term" value="F:translation release factor activity"/>
    <property type="evidence" value="ECO:0007669"/>
    <property type="project" value="InterPro"/>
</dbReference>
<reference evidence="7" key="1">
    <citation type="submission" date="2021-01" db="UniProtKB">
        <authorList>
            <consortium name="EnsemblMetazoa"/>
        </authorList>
    </citation>
    <scope>IDENTIFICATION</scope>
    <source>
        <strain evidence="7">DH4</strain>
    </source>
</reference>
<dbReference type="KEGG" id="ame:724155"/>
<dbReference type="GeneID" id="724155"/>
<dbReference type="InterPro" id="IPR045853">
    <property type="entry name" value="Pep_chain_release_fac_I_sf"/>
</dbReference>
<dbReference type="PANTHER" id="PTHR46203:SF1">
    <property type="entry name" value="MITOCHONDRIAL TRANSLATION RELEASE FACTOR IN RESCUE"/>
    <property type="match status" value="1"/>
</dbReference>
<dbReference type="RefSeq" id="XP_003251540.1">
    <property type="nucleotide sequence ID" value="XM_003251492.4"/>
</dbReference>
<dbReference type="GO" id="GO:0005739">
    <property type="term" value="C:mitochondrion"/>
    <property type="evidence" value="ECO:0007669"/>
    <property type="project" value="UniProtKB-SubCell"/>
</dbReference>
<evidence type="ECO:0000313" key="7">
    <source>
        <dbReference type="EnsemblMetazoa" id="XP_003251540"/>
    </source>
</evidence>
<evidence type="ECO:0000256" key="2">
    <source>
        <dbReference type="ARBA" id="ARBA00010835"/>
    </source>
</evidence>
<dbReference type="EnsemblMetazoa" id="XM_003251492">
    <property type="protein sequence ID" value="XP_003251540"/>
    <property type="gene ID" value="LOC724155"/>
</dbReference>
<feature type="region of interest" description="Disordered" evidence="5">
    <location>
        <begin position="145"/>
        <end position="167"/>
    </location>
</feature>
<proteinExistence type="inferred from homology"/>
<protein>
    <submittedName>
        <fullName evidence="9">Probable peptide chain release factor C12orf65, mitochondrial</fullName>
    </submittedName>
</protein>
<feature type="compositionally biased region" description="Basic residues" evidence="5">
    <location>
        <begin position="154"/>
        <end position="163"/>
    </location>
</feature>
<evidence type="ECO:0000313" key="8">
    <source>
        <dbReference type="Proteomes" id="UP000005203"/>
    </source>
</evidence>
<dbReference type="InterPro" id="IPR000352">
    <property type="entry name" value="Pep_chain_release_fac_I"/>
</dbReference>
<evidence type="ECO:0000256" key="1">
    <source>
        <dbReference type="ARBA" id="ARBA00004173"/>
    </source>
</evidence>
<comment type="similarity">
    <text evidence="2">Belongs to the prokaryotic/mitochondrial release factor family.</text>
</comment>
<dbReference type="InterPro" id="IPR052405">
    <property type="entry name" value="Mito_Transl_Release_Factor"/>
</dbReference>
<gene>
    <name evidence="9" type="primary">LOC724155</name>
</gene>